<dbReference type="PROSITE" id="PS51257">
    <property type="entry name" value="PROKAR_LIPOPROTEIN"/>
    <property type="match status" value="1"/>
</dbReference>
<gene>
    <name evidence="1" type="ORF">IAQ67_13615</name>
</gene>
<dbReference type="RefSeq" id="WP_190299456.1">
    <property type="nucleotide sequence ID" value="NZ_CP061172.1"/>
</dbReference>
<accession>A0A7H0YFU6</accession>
<protein>
    <submittedName>
        <fullName evidence="1">Uncharacterized protein</fullName>
    </submittedName>
</protein>
<evidence type="ECO:0000313" key="1">
    <source>
        <dbReference type="EMBL" id="QNR69954.1"/>
    </source>
</evidence>
<sequence>MKKIIISAFVVIFIAISCVIPTMDHLYAEEKSHITTYDRIQYIQILIHFRYLEKQLEAVISERNNYPEDSQEYKQLSEQLNHILAQEAYYEKKINTLNSK</sequence>
<reference evidence="1 2" key="1">
    <citation type="submission" date="2020-09" db="EMBL/GenBank/DDBJ databases">
        <title>Characterization of Paenibacillus peoriae strain ZF390 with broad-spectrum antimicrobial activity as a potential biocontrol agent.</title>
        <authorList>
            <person name="Li L."/>
            <person name="Zhao Y."/>
            <person name="Li B."/>
            <person name="Xie X."/>
        </authorList>
    </citation>
    <scope>NUCLEOTIDE SEQUENCE [LARGE SCALE GENOMIC DNA]</scope>
    <source>
        <strain evidence="1 2">ZF390</strain>
    </source>
</reference>
<proteinExistence type="predicted"/>
<name>A0A7H0YFU6_9BACL</name>
<dbReference type="Proteomes" id="UP000516384">
    <property type="component" value="Chromosome"/>
</dbReference>
<dbReference type="EMBL" id="CP061172">
    <property type="protein sequence ID" value="QNR69954.1"/>
    <property type="molecule type" value="Genomic_DNA"/>
</dbReference>
<organism evidence="1 2">
    <name type="scientific">Paenibacillus peoriae</name>
    <dbReference type="NCBI Taxonomy" id="59893"/>
    <lineage>
        <taxon>Bacteria</taxon>
        <taxon>Bacillati</taxon>
        <taxon>Bacillota</taxon>
        <taxon>Bacilli</taxon>
        <taxon>Bacillales</taxon>
        <taxon>Paenibacillaceae</taxon>
        <taxon>Paenibacillus</taxon>
    </lineage>
</organism>
<dbReference type="AlphaFoldDB" id="A0A7H0YFU6"/>
<evidence type="ECO:0000313" key="2">
    <source>
        <dbReference type="Proteomes" id="UP000516384"/>
    </source>
</evidence>